<dbReference type="InterPro" id="IPR021530">
    <property type="entry name" value="AllH-like"/>
</dbReference>
<reference evidence="1 2" key="1">
    <citation type="submission" date="2017-06" db="EMBL/GenBank/DDBJ databases">
        <title>Draft genome sequence of anaerobic fermentative bacterium Anaeromicrobium sediminis DY2726D isolated from West Pacific Ocean sediments.</title>
        <authorList>
            <person name="Zeng X."/>
        </authorList>
    </citation>
    <scope>NUCLEOTIDE SEQUENCE [LARGE SCALE GENOMIC DNA]</scope>
    <source>
        <strain evidence="1 2">DY2726D</strain>
    </source>
</reference>
<dbReference type="EMBL" id="NIBG01000026">
    <property type="protein sequence ID" value="PAB57374.1"/>
    <property type="molecule type" value="Genomic_DNA"/>
</dbReference>
<protein>
    <recommendedName>
        <fullName evidence="3">DUF2877 domain-containing protein</fullName>
    </recommendedName>
</protein>
<dbReference type="Proteomes" id="UP000216024">
    <property type="component" value="Unassembled WGS sequence"/>
</dbReference>
<comment type="caution">
    <text evidence="1">The sequence shown here is derived from an EMBL/GenBank/DDBJ whole genome shotgun (WGS) entry which is preliminary data.</text>
</comment>
<keyword evidence="2" id="KW-1185">Reference proteome</keyword>
<gene>
    <name evidence="1" type="ORF">CCE28_18935</name>
</gene>
<sequence length="306" mass="34871">MVIMDAKRICSDLKRQIEDGHIKRANVHSVFNRAINLMYNHKIISILNDEEMMGPMTIVVDNKKLKELHIRQNDEVRFNEEKINFSNSEEVIFLQNCEPFNLSPNFSYTKDSVKNILSKLDTMEDTLYKLGNLDGIGSCIFNTSICKRKDRVLDEYSKFILPRIKIFLDACRDVDIQRISRITNQIIGFGPGLTPSTDDFLLGVIISFIYLDKHFDLKMERFNRALVEDIENKTTLLSENLLYWAAKGKVGLPIKNVILSILSKNNEAKLKDNLKNLLKVGGTSGTDISCGIYVAFKIIVENGGVL</sequence>
<dbReference type="Pfam" id="PF11392">
    <property type="entry name" value="AllH"/>
    <property type="match status" value="1"/>
</dbReference>
<organism evidence="1 2">
    <name type="scientific">Anaeromicrobium sediminis</name>
    <dbReference type="NCBI Taxonomy" id="1478221"/>
    <lineage>
        <taxon>Bacteria</taxon>
        <taxon>Bacillati</taxon>
        <taxon>Bacillota</taxon>
        <taxon>Clostridia</taxon>
        <taxon>Peptostreptococcales</taxon>
        <taxon>Thermotaleaceae</taxon>
        <taxon>Anaeromicrobium</taxon>
    </lineage>
</organism>
<evidence type="ECO:0000313" key="1">
    <source>
        <dbReference type="EMBL" id="PAB57374.1"/>
    </source>
</evidence>
<proteinExistence type="predicted"/>
<dbReference type="OrthoDB" id="4933449at2"/>
<dbReference type="AlphaFoldDB" id="A0A267MCQ7"/>
<name>A0A267MCQ7_9FIRM</name>
<accession>A0A267MCQ7</accession>
<evidence type="ECO:0000313" key="2">
    <source>
        <dbReference type="Proteomes" id="UP000216024"/>
    </source>
</evidence>
<evidence type="ECO:0008006" key="3">
    <source>
        <dbReference type="Google" id="ProtNLM"/>
    </source>
</evidence>